<dbReference type="PROSITE" id="PS51645">
    <property type="entry name" value="PHR_CRY_ALPHA_BETA"/>
    <property type="match status" value="1"/>
</dbReference>
<dbReference type="InterPro" id="IPR018394">
    <property type="entry name" value="DNA_photolyase_1_CS_C"/>
</dbReference>
<evidence type="ECO:0000313" key="8">
    <source>
        <dbReference type="EMBL" id="CUU57209.1"/>
    </source>
</evidence>
<dbReference type="AlphaFoldDB" id="A0A0S4QPQ3"/>
<feature type="binding site" evidence="4">
    <location>
        <begin position="222"/>
        <end position="226"/>
    </location>
    <ligand>
        <name>FAD</name>
        <dbReference type="ChEBI" id="CHEBI:57692"/>
    </ligand>
</feature>
<keyword evidence="8" id="KW-0456">Lyase</keyword>
<dbReference type="Proteomes" id="UP000198802">
    <property type="component" value="Unassembled WGS sequence"/>
</dbReference>
<feature type="binding site" evidence="4">
    <location>
        <begin position="369"/>
        <end position="371"/>
    </location>
    <ligand>
        <name>FAD</name>
        <dbReference type="ChEBI" id="CHEBI:57692"/>
    </ligand>
</feature>
<dbReference type="EMBL" id="FAOZ01000011">
    <property type="protein sequence ID" value="CUU57209.1"/>
    <property type="molecule type" value="Genomic_DNA"/>
</dbReference>
<dbReference type="GO" id="GO:0006950">
    <property type="term" value="P:response to stress"/>
    <property type="evidence" value="ECO:0007669"/>
    <property type="project" value="UniProtKB-ARBA"/>
</dbReference>
<evidence type="ECO:0000259" key="7">
    <source>
        <dbReference type="PROSITE" id="PS51645"/>
    </source>
</evidence>
<comment type="cofactor">
    <cofactor evidence="4">
        <name>FAD</name>
        <dbReference type="ChEBI" id="CHEBI:57692"/>
    </cofactor>
    <text evidence="4">Binds 1 FAD per subunit.</text>
</comment>
<dbReference type="Gene3D" id="1.25.40.80">
    <property type="match status" value="1"/>
</dbReference>
<dbReference type="SUPFAM" id="SSF48173">
    <property type="entry name" value="Cryptochrome/photolyase FAD-binding domain"/>
    <property type="match status" value="1"/>
</dbReference>
<evidence type="ECO:0000256" key="5">
    <source>
        <dbReference type="RuleBase" id="RU004182"/>
    </source>
</evidence>
<dbReference type="SUPFAM" id="SSF52425">
    <property type="entry name" value="Cryptochrome/photolyase, N-terminal domain"/>
    <property type="match status" value="1"/>
</dbReference>
<dbReference type="InterPro" id="IPR036155">
    <property type="entry name" value="Crypto/Photolyase_N_sf"/>
</dbReference>
<dbReference type="Pfam" id="PF00875">
    <property type="entry name" value="DNA_photolyase"/>
    <property type="match status" value="1"/>
</dbReference>
<feature type="domain" description="Photolyase/cryptochrome alpha/beta" evidence="7">
    <location>
        <begin position="1"/>
        <end position="121"/>
    </location>
</feature>
<dbReference type="InterPro" id="IPR006050">
    <property type="entry name" value="DNA_photolyase_N"/>
</dbReference>
<dbReference type="InterPro" id="IPR002081">
    <property type="entry name" value="Cryptochrome/DNA_photolyase_1"/>
</dbReference>
<dbReference type="InterPro" id="IPR014729">
    <property type="entry name" value="Rossmann-like_a/b/a_fold"/>
</dbReference>
<dbReference type="InterPro" id="IPR005101">
    <property type="entry name" value="Cryptochr/Photolyase_FAD-bd"/>
</dbReference>
<protein>
    <submittedName>
        <fullName evidence="8">Deoxyribodipyrimidine photo-lyase</fullName>
    </submittedName>
</protein>
<evidence type="ECO:0000256" key="1">
    <source>
        <dbReference type="ARBA" id="ARBA00022630"/>
    </source>
</evidence>
<organism evidence="8 9">
    <name type="scientific">Parafrankia irregularis</name>
    <dbReference type="NCBI Taxonomy" id="795642"/>
    <lineage>
        <taxon>Bacteria</taxon>
        <taxon>Bacillati</taxon>
        <taxon>Actinomycetota</taxon>
        <taxon>Actinomycetes</taxon>
        <taxon>Frankiales</taxon>
        <taxon>Frankiaceae</taxon>
        <taxon>Parafrankia</taxon>
    </lineage>
</organism>
<dbReference type="InterPro" id="IPR036134">
    <property type="entry name" value="Crypto/Photolyase_FAD-like_sf"/>
</dbReference>
<feature type="binding site" evidence="4">
    <location>
        <begin position="272"/>
        <end position="279"/>
    </location>
    <ligand>
        <name>FAD</name>
        <dbReference type="ChEBI" id="CHEBI:57692"/>
    </ligand>
</feature>
<evidence type="ECO:0000256" key="2">
    <source>
        <dbReference type="ARBA" id="ARBA00022827"/>
    </source>
</evidence>
<proteinExistence type="inferred from homology"/>
<evidence type="ECO:0000256" key="3">
    <source>
        <dbReference type="ARBA" id="ARBA00022991"/>
    </source>
</evidence>
<comment type="similarity">
    <text evidence="5">Belongs to the DNA photolyase family.</text>
</comment>
<dbReference type="GO" id="GO:0006139">
    <property type="term" value="P:nucleobase-containing compound metabolic process"/>
    <property type="evidence" value="ECO:0007669"/>
    <property type="project" value="UniProtKB-ARBA"/>
</dbReference>
<evidence type="ECO:0000256" key="4">
    <source>
        <dbReference type="PIRSR" id="PIRSR602081-1"/>
    </source>
</evidence>
<evidence type="ECO:0000256" key="6">
    <source>
        <dbReference type="SAM" id="MobiDB-lite"/>
    </source>
</evidence>
<feature type="binding site" evidence="4">
    <location>
        <position position="269"/>
    </location>
    <ligand>
        <name>FAD</name>
        <dbReference type="ChEBI" id="CHEBI:57692"/>
    </ligand>
</feature>
<feature type="region of interest" description="Disordered" evidence="6">
    <location>
        <begin position="152"/>
        <end position="177"/>
    </location>
</feature>
<keyword evidence="3 5" id="KW-0157">Chromophore</keyword>
<dbReference type="GO" id="GO:0009416">
    <property type="term" value="P:response to light stimulus"/>
    <property type="evidence" value="ECO:0007669"/>
    <property type="project" value="TreeGrafter"/>
</dbReference>
<keyword evidence="9" id="KW-1185">Reference proteome</keyword>
<feature type="binding site" evidence="4">
    <location>
        <position position="210"/>
    </location>
    <ligand>
        <name>FAD</name>
        <dbReference type="ChEBI" id="CHEBI:57692"/>
    </ligand>
</feature>
<dbReference type="GO" id="GO:0003677">
    <property type="term" value="F:DNA binding"/>
    <property type="evidence" value="ECO:0007669"/>
    <property type="project" value="TreeGrafter"/>
</dbReference>
<keyword evidence="2 4" id="KW-0274">FAD</keyword>
<reference evidence="9" key="1">
    <citation type="submission" date="2015-11" db="EMBL/GenBank/DDBJ databases">
        <authorList>
            <person name="Varghese N."/>
        </authorList>
    </citation>
    <scope>NUCLEOTIDE SEQUENCE [LARGE SCALE GENOMIC DNA]</scope>
    <source>
        <strain evidence="9">DSM 45899</strain>
    </source>
</reference>
<dbReference type="PANTHER" id="PTHR11455:SF9">
    <property type="entry name" value="CRYPTOCHROME CIRCADIAN CLOCK 5 ISOFORM X1"/>
    <property type="match status" value="1"/>
</dbReference>
<dbReference type="RefSeq" id="WP_207550367.1">
    <property type="nucleotide sequence ID" value="NZ_FAOZ01000011.1"/>
</dbReference>
<dbReference type="Gene3D" id="1.10.579.10">
    <property type="entry name" value="DNA Cyclobutane Dipyrimidine Photolyase, subunit A, domain 3"/>
    <property type="match status" value="1"/>
</dbReference>
<dbReference type="PANTHER" id="PTHR11455">
    <property type="entry name" value="CRYPTOCHROME"/>
    <property type="match status" value="1"/>
</dbReference>
<dbReference type="PROSITE" id="PS00394">
    <property type="entry name" value="DNA_PHOTOLYASES_1_1"/>
    <property type="match status" value="1"/>
</dbReference>
<dbReference type="GO" id="GO:0071949">
    <property type="term" value="F:FAD binding"/>
    <property type="evidence" value="ECO:0007669"/>
    <property type="project" value="TreeGrafter"/>
</dbReference>
<accession>A0A0S4QPQ3</accession>
<dbReference type="GO" id="GO:0003904">
    <property type="term" value="F:deoxyribodipyrimidine photo-lyase activity"/>
    <property type="evidence" value="ECO:0007669"/>
    <property type="project" value="TreeGrafter"/>
</dbReference>
<dbReference type="Gene3D" id="3.40.50.620">
    <property type="entry name" value="HUPs"/>
    <property type="match status" value="1"/>
</dbReference>
<sequence length="476" mass="52303">MWWLRRDLRLDDNPALLAAAGQGPVLALFVLDEALRRPAGPVRLAFLYRCLRDLDRRLAGRLCVRTGDPEQVVPAVAGEIGADVVHIAADHGPHGRRRDEQVARALLAGGRELRRTGSAYAVEPGRLVKPDGSPYRVFTPFYRAWKAHGWPAPAAPAPTEPDWLDPASLSGGSEEIPPDPDLDGVTLPPPGEQAAHDRLHAFLRGPLGDYARHRDEPAADATSRLSPYLKWGCIHPRTVLDGVRAATAPATGGATDDATDGVMESAEKFRSEIAWREFYADVLAANPSSARSDLSDTLARMSYEPPGESFEAWKWGRTGYPIVDAGMRQLLAEGWVHNRVRMIEASFVCKDLHVHWTHGARWYLERLVDGDLASNNHGWQWTAGTGTDAAPYFRVFNPVSQGRRFDPDGEYIRRWVPELRGLPAELVHEPWKCPGGPPNGYPGPIVDHAVERRDALARHAQARNASAGGASAPKRI</sequence>
<keyword evidence="1 4" id="KW-0285">Flavoprotein</keyword>
<dbReference type="PRINTS" id="PR00147">
    <property type="entry name" value="DNAPHOTLYASE"/>
</dbReference>
<gene>
    <name evidence="8" type="ORF">Ga0074812_11145</name>
</gene>
<name>A0A0S4QPQ3_9ACTN</name>
<dbReference type="Pfam" id="PF03441">
    <property type="entry name" value="FAD_binding_7"/>
    <property type="match status" value="1"/>
</dbReference>
<evidence type="ECO:0000313" key="9">
    <source>
        <dbReference type="Proteomes" id="UP000198802"/>
    </source>
</evidence>